<dbReference type="InterPro" id="IPR034261">
    <property type="entry name" value="CNOT4_RRM"/>
</dbReference>
<dbReference type="GO" id="GO:0030014">
    <property type="term" value="C:CCR4-NOT complex"/>
    <property type="evidence" value="ECO:0007669"/>
    <property type="project" value="InterPro"/>
</dbReference>
<keyword evidence="1" id="KW-0479">Metal-binding</keyword>
<dbReference type="FunFam" id="3.30.70.330:FF:000161">
    <property type="entry name" value="RNA binding (RRM/RBD/RNP motifs) family protein"/>
    <property type="match status" value="1"/>
</dbReference>
<organism evidence="6 7">
    <name type="scientific">Cinnamomum micranthum f. kanehirae</name>
    <dbReference type="NCBI Taxonomy" id="337451"/>
    <lineage>
        <taxon>Eukaryota</taxon>
        <taxon>Viridiplantae</taxon>
        <taxon>Streptophyta</taxon>
        <taxon>Embryophyta</taxon>
        <taxon>Tracheophyta</taxon>
        <taxon>Spermatophyta</taxon>
        <taxon>Magnoliopsida</taxon>
        <taxon>Magnoliidae</taxon>
        <taxon>Laurales</taxon>
        <taxon>Lauraceae</taxon>
        <taxon>Cinnamomum</taxon>
    </lineage>
</organism>
<dbReference type="InterPro" id="IPR039515">
    <property type="entry name" value="NOT4_mRING-HC-C4C4"/>
</dbReference>
<feature type="region of interest" description="Disordered" evidence="3">
    <location>
        <begin position="366"/>
        <end position="476"/>
    </location>
</feature>
<accession>A0A3S3Q1I9</accession>
<evidence type="ECO:0000256" key="1">
    <source>
        <dbReference type="PROSITE-ProRule" id="PRU00175"/>
    </source>
</evidence>
<dbReference type="InterPro" id="IPR000504">
    <property type="entry name" value="RRM_dom"/>
</dbReference>
<name>A0A3S3Q1I9_9MAGN</name>
<dbReference type="InterPro" id="IPR035979">
    <property type="entry name" value="RBD_domain_sf"/>
</dbReference>
<feature type="compositionally biased region" description="Polar residues" evidence="3">
    <location>
        <begin position="377"/>
        <end position="393"/>
    </location>
</feature>
<evidence type="ECO:0000313" key="6">
    <source>
        <dbReference type="EMBL" id="RWR76917.1"/>
    </source>
</evidence>
<comment type="caution">
    <text evidence="6">The sequence shown here is derived from an EMBL/GenBank/DDBJ whole genome shotgun (WGS) entry which is preliminary data.</text>
</comment>
<feature type="compositionally biased region" description="Polar residues" evidence="3">
    <location>
        <begin position="427"/>
        <end position="442"/>
    </location>
</feature>
<keyword evidence="2" id="KW-0694">RNA-binding</keyword>
<dbReference type="GO" id="GO:0003723">
    <property type="term" value="F:RNA binding"/>
    <property type="evidence" value="ECO:0007669"/>
    <property type="project" value="UniProtKB-UniRule"/>
</dbReference>
<dbReference type="PANTHER" id="PTHR12603:SF36">
    <property type="entry name" value="RNA BINDING (RRM_RBD_RNP MOTIFS) FAMILY PROTEIN"/>
    <property type="match status" value="1"/>
</dbReference>
<dbReference type="OrthoDB" id="1923159at2759"/>
<dbReference type="SUPFAM" id="SSF57850">
    <property type="entry name" value="RING/U-box"/>
    <property type="match status" value="1"/>
</dbReference>
<dbReference type="CDD" id="cd16618">
    <property type="entry name" value="mRING-HC-C4C4_CNOT4"/>
    <property type="match status" value="1"/>
</dbReference>
<protein>
    <submittedName>
        <fullName evidence="6">General negative regulator of transcription subunit 4 isoform X1</fullName>
    </submittedName>
</protein>
<feature type="domain" description="RING-type" evidence="4">
    <location>
        <begin position="12"/>
        <end position="60"/>
    </location>
</feature>
<dbReference type="CDD" id="cd12438">
    <property type="entry name" value="RRM_CNOT4"/>
    <property type="match status" value="1"/>
</dbReference>
<dbReference type="PROSITE" id="PS50089">
    <property type="entry name" value="ZF_RING_2"/>
    <property type="match status" value="1"/>
</dbReference>
<dbReference type="InterPro" id="IPR013083">
    <property type="entry name" value="Znf_RING/FYVE/PHD"/>
</dbReference>
<sequence>MATMSDEGERTCPLCMEEMDLTDQQLKPCKCGYEICIWCWHQIMDMAEKDDTEGRCPACRMPYDKEKIVGMAASCERMVAEISSERRLKSQKIKSKTSEGRKHLSSVRVIQQNLAYVIGLPANLADEAILERKEYFGQYGKVLKVSITRSASGSQHPSNTNTCSVYITYAKEEEAVRCIQSVHGFVLEGRSLRACFGTTKYCHTWLRNMPCNNPDCLYLHDMGTPEDSFTKDEIISAYTRSRVQQFTRAANNAQRRSGSVLPPSSDDFCNNSSTATGKIMVRSASNNPSNQVKVSHNGSISGRSSVLPAAASWGLHASSSCQPPAASMVCSQGPSKEKTDALDSSLTLSLIAANSVVTSDSCTNGVETPIGNENDPTHLNGSAKYTGSQTSADASARVDSDHANLTDNSSTPPNGVEEPIGNENDPTHLNGSAKYTGSQTSADAPARVDSDHANLTDNSSTPPEDNDTGITMPPYLSRADDLDRQQSSDHSEVAHGCRSVNEASMSLSTQLSSVDIDNHVAIDHSDISQHLSPFSNKLLTRLDGNAVERQHYPEHGNDAMGPLTSLPMRNSVMVPEDSCVSRELLSWSSELQAQLLSPAGSKKDDVQLPVDDLRLELSTTATCPLYLPYPCNPLNALHVSSGYPSQRGETGNASTLGTANYRAVEGGVDTLLPFGGSLLSNGYDNNKFSSYELGGCVESDVFSNVERVRYSERFTGNASEVDRNARVDLGESSIISDIFALDLDAWDDFAKLLGETDKQNGIKSVSSWKPQNSRQSRFSFARHEDLANQATPFRNSGHVQKKYCNMQDSAENMDISQYKFQNGSPVNSFEVSGSLININSLVPPGPNRVAVSRAQISAPPGFSAPTRSPPPGFTSQDKIDRTFISASPGNQLLESPLMGNQNLALLTRNIGSNFDDVEFIDPAILAVGKGTLPLVTSNPGFDLASTCSSSEQSRLPLLMQQSFTSHQNSRISALTADRFSPLSDSYLSSRLGEQTQGNGHSQLAQIPLPQSRNSRMSNGHWDGWNGIHTGNDLVLSEIVRNERLGGFTKYFPGPEELKFHMPTSGDLYNRAFGM</sequence>
<proteinExistence type="predicted"/>
<dbReference type="SMART" id="SM00360">
    <property type="entry name" value="RRM"/>
    <property type="match status" value="1"/>
</dbReference>
<dbReference type="InterPro" id="IPR012677">
    <property type="entry name" value="Nucleotide-bd_a/b_plait_sf"/>
</dbReference>
<evidence type="ECO:0000256" key="2">
    <source>
        <dbReference type="PROSITE-ProRule" id="PRU00176"/>
    </source>
</evidence>
<reference evidence="6 7" key="1">
    <citation type="journal article" date="2019" name="Nat. Plants">
        <title>Stout camphor tree genome fills gaps in understanding of flowering plant genome evolution.</title>
        <authorList>
            <person name="Chaw S.M."/>
            <person name="Liu Y.C."/>
            <person name="Wu Y.W."/>
            <person name="Wang H.Y."/>
            <person name="Lin C.I."/>
            <person name="Wu C.S."/>
            <person name="Ke H.M."/>
            <person name="Chang L.Y."/>
            <person name="Hsu C.Y."/>
            <person name="Yang H.T."/>
            <person name="Sudianto E."/>
            <person name="Hsu M.H."/>
            <person name="Wu K.P."/>
            <person name="Wang L.N."/>
            <person name="Leebens-Mack J.H."/>
            <person name="Tsai I.J."/>
        </authorList>
    </citation>
    <scope>NUCLEOTIDE SEQUENCE [LARGE SCALE GENOMIC DNA]</scope>
    <source>
        <strain evidence="7">cv. Chaw 1501</strain>
        <tissue evidence="6">Young leaves</tissue>
    </source>
</reference>
<dbReference type="InterPro" id="IPR001841">
    <property type="entry name" value="Znf_RING"/>
</dbReference>
<dbReference type="InterPro" id="IPR003954">
    <property type="entry name" value="RRM_euk-type"/>
</dbReference>
<dbReference type="SMART" id="SM00361">
    <property type="entry name" value="RRM_1"/>
    <property type="match status" value="1"/>
</dbReference>
<dbReference type="InterPro" id="IPR039780">
    <property type="entry name" value="Mot2"/>
</dbReference>
<dbReference type="Pfam" id="PF00076">
    <property type="entry name" value="RRM_1"/>
    <property type="match status" value="1"/>
</dbReference>
<dbReference type="Proteomes" id="UP000283530">
    <property type="component" value="Unassembled WGS sequence"/>
</dbReference>
<keyword evidence="7" id="KW-1185">Reference proteome</keyword>
<dbReference type="PROSITE" id="PS50102">
    <property type="entry name" value="RRM"/>
    <property type="match status" value="1"/>
</dbReference>
<feature type="domain" description="RRM" evidence="5">
    <location>
        <begin position="113"/>
        <end position="199"/>
    </location>
</feature>
<dbReference type="SUPFAM" id="SSF54928">
    <property type="entry name" value="RNA-binding domain, RBD"/>
    <property type="match status" value="1"/>
</dbReference>
<dbReference type="STRING" id="337451.A0A3S3Q1I9"/>
<evidence type="ECO:0000259" key="5">
    <source>
        <dbReference type="PROSITE" id="PS50102"/>
    </source>
</evidence>
<evidence type="ECO:0000259" key="4">
    <source>
        <dbReference type="PROSITE" id="PS50089"/>
    </source>
</evidence>
<keyword evidence="1" id="KW-0863">Zinc-finger</keyword>
<evidence type="ECO:0000313" key="7">
    <source>
        <dbReference type="Proteomes" id="UP000283530"/>
    </source>
</evidence>
<dbReference type="AlphaFoldDB" id="A0A3S3Q1I9"/>
<feature type="region of interest" description="Disordered" evidence="3">
    <location>
        <begin position="858"/>
        <end position="877"/>
    </location>
</feature>
<dbReference type="Pfam" id="PF14570">
    <property type="entry name" value="zf-RING_4"/>
    <property type="match status" value="1"/>
</dbReference>
<dbReference type="Gene3D" id="3.30.40.10">
    <property type="entry name" value="Zinc/RING finger domain, C3HC4 (zinc finger)"/>
    <property type="match status" value="1"/>
</dbReference>
<dbReference type="GO" id="GO:0008270">
    <property type="term" value="F:zinc ion binding"/>
    <property type="evidence" value="ECO:0007669"/>
    <property type="project" value="UniProtKB-KW"/>
</dbReference>
<keyword evidence="1" id="KW-0862">Zinc</keyword>
<evidence type="ECO:0000256" key="3">
    <source>
        <dbReference type="SAM" id="MobiDB-lite"/>
    </source>
</evidence>
<feature type="region of interest" description="Disordered" evidence="3">
    <location>
        <begin position="250"/>
        <end position="269"/>
    </location>
</feature>
<dbReference type="GO" id="GO:0004842">
    <property type="term" value="F:ubiquitin-protein transferase activity"/>
    <property type="evidence" value="ECO:0007669"/>
    <property type="project" value="InterPro"/>
</dbReference>
<dbReference type="Gene3D" id="3.30.70.330">
    <property type="match status" value="1"/>
</dbReference>
<dbReference type="EMBL" id="QPKB01000002">
    <property type="protein sequence ID" value="RWR76917.1"/>
    <property type="molecule type" value="Genomic_DNA"/>
</dbReference>
<dbReference type="GO" id="GO:0016567">
    <property type="term" value="P:protein ubiquitination"/>
    <property type="evidence" value="ECO:0007669"/>
    <property type="project" value="TreeGrafter"/>
</dbReference>
<dbReference type="PANTHER" id="PTHR12603">
    <property type="entry name" value="CCR4-NOT TRANSCRIPTION COMPLEX RELATED"/>
    <property type="match status" value="1"/>
</dbReference>
<gene>
    <name evidence="6" type="ORF">CKAN_00538100</name>
</gene>